<keyword evidence="5 6" id="KW-0472">Membrane</keyword>
<evidence type="ECO:0000256" key="3">
    <source>
        <dbReference type="ARBA" id="ARBA00022692"/>
    </source>
</evidence>
<dbReference type="InterPro" id="IPR017039">
    <property type="entry name" value="Virul_fac_BrkB"/>
</dbReference>
<sequence length="277" mass="31039">MKELFKKLLIRVRADDLFIEAAALSYTTILALVPALTVVISIFAMVPAFTPIKQALQNFVQNNFMPVFSEAIGDYIGIFIAHAGQMTVTGTVILFIVSFFLVRAVDKALNRIWRGGKRKMTMTFAVYWMLLTLGPLATGILIWFTSKVIAYSFLDTPLSFATGLAYFLVPVVVELILVSALFITVPVAVVKIRDAVRGALFVMVLFEICKRIFSAFILNFSDYEAIYGALAAIPVLMIWININWVIVLFGAEFTVCLSELREEKHRISQQITCSRKN</sequence>
<dbReference type="Pfam" id="PF03631">
    <property type="entry name" value="Virul_fac_BrkB"/>
    <property type="match status" value="1"/>
</dbReference>
<dbReference type="EMBL" id="AEVO01000034">
    <property type="protein sequence ID" value="EFY07446.1"/>
    <property type="molecule type" value="Genomic_DNA"/>
</dbReference>
<evidence type="ECO:0000256" key="4">
    <source>
        <dbReference type="ARBA" id="ARBA00022989"/>
    </source>
</evidence>
<reference evidence="7 8" key="1">
    <citation type="submission" date="2011-01" db="EMBL/GenBank/DDBJ databases">
        <authorList>
            <person name="Weinstock G."/>
            <person name="Sodergren E."/>
            <person name="Clifton S."/>
            <person name="Fulton L."/>
            <person name="Fulton B."/>
            <person name="Courtney L."/>
            <person name="Fronick C."/>
            <person name="Harrison M."/>
            <person name="Strong C."/>
            <person name="Farmer C."/>
            <person name="Delahaunty K."/>
            <person name="Markovic C."/>
            <person name="Hall O."/>
            <person name="Minx P."/>
            <person name="Tomlinson C."/>
            <person name="Mitreva M."/>
            <person name="Hou S."/>
            <person name="Chen J."/>
            <person name="Wollam A."/>
            <person name="Pepin K.H."/>
            <person name="Johnson M."/>
            <person name="Bhonagiri V."/>
            <person name="Zhang X."/>
            <person name="Suruliraj S."/>
            <person name="Warren W."/>
            <person name="Chinwalla A."/>
            <person name="Mardis E.R."/>
            <person name="Wilson R.K."/>
        </authorList>
    </citation>
    <scope>NUCLEOTIDE SEQUENCE [LARGE SCALE GENOMIC DNA]</scope>
    <source>
        <strain evidence="8">DSM 22608 / JCM 16073 / KCTC 15190 / YIT 12066</strain>
    </source>
</reference>
<dbReference type="PANTHER" id="PTHR30213">
    <property type="entry name" value="INNER MEMBRANE PROTEIN YHJD"/>
    <property type="match status" value="1"/>
</dbReference>
<dbReference type="eggNOG" id="COG1295">
    <property type="taxonomic scope" value="Bacteria"/>
</dbReference>
<evidence type="ECO:0000313" key="7">
    <source>
        <dbReference type="EMBL" id="EFY07446.1"/>
    </source>
</evidence>
<keyword evidence="8" id="KW-1185">Reference proteome</keyword>
<comment type="subcellular location">
    <subcellularLocation>
        <location evidence="1">Cell membrane</location>
        <topology evidence="1">Multi-pass membrane protein</topology>
    </subcellularLocation>
</comment>
<evidence type="ECO:0000256" key="5">
    <source>
        <dbReference type="ARBA" id="ARBA00023136"/>
    </source>
</evidence>
<dbReference type="HOGENOM" id="CLU_032288_0_0_6"/>
<dbReference type="NCBIfam" id="TIGR00765">
    <property type="entry name" value="yihY_not_rbn"/>
    <property type="match status" value="1"/>
</dbReference>
<accession>E8LJ22</accession>
<keyword evidence="3 6" id="KW-0812">Transmembrane</keyword>
<dbReference type="PIRSF" id="PIRSF035875">
    <property type="entry name" value="RNase_BN"/>
    <property type="match status" value="1"/>
</dbReference>
<dbReference type="AlphaFoldDB" id="E8LJ22"/>
<evidence type="ECO:0000313" key="8">
    <source>
        <dbReference type="Proteomes" id="UP000018458"/>
    </source>
</evidence>
<feature type="transmembrane region" description="Helical" evidence="6">
    <location>
        <begin position="75"/>
        <end position="102"/>
    </location>
</feature>
<evidence type="ECO:0000256" key="6">
    <source>
        <dbReference type="SAM" id="Phobius"/>
    </source>
</evidence>
<feature type="transmembrane region" description="Helical" evidence="6">
    <location>
        <begin position="200"/>
        <end position="220"/>
    </location>
</feature>
<name>E8LJ22_SUCHY</name>
<gene>
    <name evidence="7" type="ORF">HMPREF9444_00695</name>
</gene>
<evidence type="ECO:0000256" key="1">
    <source>
        <dbReference type="ARBA" id="ARBA00004651"/>
    </source>
</evidence>
<proteinExistence type="predicted"/>
<feature type="transmembrane region" description="Helical" evidence="6">
    <location>
        <begin position="164"/>
        <end position="188"/>
    </location>
</feature>
<dbReference type="RefSeq" id="WP_009142910.1">
    <property type="nucleotide sequence ID" value="NZ_GL830971.1"/>
</dbReference>
<dbReference type="Proteomes" id="UP000018458">
    <property type="component" value="Unassembled WGS sequence"/>
</dbReference>
<feature type="transmembrane region" description="Helical" evidence="6">
    <location>
        <begin position="21"/>
        <end position="46"/>
    </location>
</feature>
<comment type="caution">
    <text evidence="7">The sequence shown here is derived from an EMBL/GenBank/DDBJ whole genome shotgun (WGS) entry which is preliminary data.</text>
</comment>
<keyword evidence="4 6" id="KW-1133">Transmembrane helix</keyword>
<dbReference type="PANTHER" id="PTHR30213:SF0">
    <property type="entry name" value="UPF0761 MEMBRANE PROTEIN YIHY"/>
    <property type="match status" value="1"/>
</dbReference>
<dbReference type="GO" id="GO:0005886">
    <property type="term" value="C:plasma membrane"/>
    <property type="evidence" value="ECO:0007669"/>
    <property type="project" value="UniProtKB-SubCell"/>
</dbReference>
<protein>
    <submittedName>
        <fullName evidence="7">YihY family protein</fullName>
    </submittedName>
</protein>
<keyword evidence="2" id="KW-1003">Cell membrane</keyword>
<feature type="transmembrane region" description="Helical" evidence="6">
    <location>
        <begin position="123"/>
        <end position="144"/>
    </location>
</feature>
<evidence type="ECO:0000256" key="2">
    <source>
        <dbReference type="ARBA" id="ARBA00022475"/>
    </source>
</evidence>
<feature type="transmembrane region" description="Helical" evidence="6">
    <location>
        <begin position="226"/>
        <end position="251"/>
    </location>
</feature>
<organism evidence="7 8">
    <name type="scientific">Succinatimonas hippei (strain DSM 22608 / JCM 16073 / KCTC 15190 / YIT 12066)</name>
    <dbReference type="NCBI Taxonomy" id="762983"/>
    <lineage>
        <taxon>Bacteria</taxon>
        <taxon>Pseudomonadati</taxon>
        <taxon>Pseudomonadota</taxon>
        <taxon>Gammaproteobacteria</taxon>
        <taxon>Aeromonadales</taxon>
        <taxon>Succinivibrionaceae</taxon>
        <taxon>Succinatimonas</taxon>
    </lineage>
</organism>